<keyword evidence="5" id="KW-1185">Reference proteome</keyword>
<dbReference type="PANTHER" id="PTHR43877:SF2">
    <property type="entry name" value="AMINOALKYLPHOSPHONATE N-ACETYLTRANSFERASE-RELATED"/>
    <property type="match status" value="1"/>
</dbReference>
<organism evidence="4 5">
    <name type="scientific">Sarocladium strictum</name>
    <name type="common">Black bundle disease fungus</name>
    <name type="synonym">Acremonium strictum</name>
    <dbReference type="NCBI Taxonomy" id="5046"/>
    <lineage>
        <taxon>Eukaryota</taxon>
        <taxon>Fungi</taxon>
        <taxon>Dikarya</taxon>
        <taxon>Ascomycota</taxon>
        <taxon>Pezizomycotina</taxon>
        <taxon>Sordariomycetes</taxon>
        <taxon>Hypocreomycetidae</taxon>
        <taxon>Hypocreales</taxon>
        <taxon>Sarocladiaceae</taxon>
        <taxon>Sarocladium</taxon>
    </lineage>
</organism>
<evidence type="ECO:0000259" key="3">
    <source>
        <dbReference type="PROSITE" id="PS51186"/>
    </source>
</evidence>
<dbReference type="Proteomes" id="UP001175261">
    <property type="component" value="Unassembled WGS sequence"/>
</dbReference>
<keyword evidence="1" id="KW-0808">Transferase</keyword>
<dbReference type="PANTHER" id="PTHR43877">
    <property type="entry name" value="AMINOALKYLPHOSPHONATE N-ACETYLTRANSFERASE-RELATED-RELATED"/>
    <property type="match status" value="1"/>
</dbReference>
<dbReference type="AlphaFoldDB" id="A0AA39GJ18"/>
<evidence type="ECO:0000313" key="5">
    <source>
        <dbReference type="Proteomes" id="UP001175261"/>
    </source>
</evidence>
<accession>A0AA39GJ18</accession>
<protein>
    <recommendedName>
        <fullName evidence="3">N-acetyltransferase domain-containing protein</fullName>
    </recommendedName>
</protein>
<feature type="domain" description="N-acetyltransferase" evidence="3">
    <location>
        <begin position="16"/>
        <end position="189"/>
    </location>
</feature>
<evidence type="ECO:0000256" key="1">
    <source>
        <dbReference type="ARBA" id="ARBA00022679"/>
    </source>
</evidence>
<dbReference type="InterPro" id="IPR050832">
    <property type="entry name" value="Bact_Acetyltransf"/>
</dbReference>
<gene>
    <name evidence="4" type="ORF">NLU13_4345</name>
</gene>
<name>A0AA39GJ18_SARSR</name>
<sequence>MTNELDTTAKCVISRLDSRDAVEKHLSGLTALLQNCVNDDPANSSLGFLAPLPAQAADAYWLSLPDSISGANPSTVLLIATLGDQLLGTAQIARIPKQTQDFRGEVRKLLVRSDTRGLGLGKRMMVEVERVATEEMKLDTLALDTDARSPARGFYHKLGWTEWGVFPLYAKAADGVRHDCAFFLKRLDL</sequence>
<dbReference type="GO" id="GO:0016747">
    <property type="term" value="F:acyltransferase activity, transferring groups other than amino-acyl groups"/>
    <property type="evidence" value="ECO:0007669"/>
    <property type="project" value="InterPro"/>
</dbReference>
<dbReference type="InterPro" id="IPR016181">
    <property type="entry name" value="Acyl_CoA_acyltransferase"/>
</dbReference>
<dbReference type="PROSITE" id="PS51186">
    <property type="entry name" value="GNAT"/>
    <property type="match status" value="1"/>
</dbReference>
<reference evidence="4" key="1">
    <citation type="submission" date="2022-10" db="EMBL/GenBank/DDBJ databases">
        <title>Determination and structural analysis of whole genome sequence of Sarocladium strictum F4-1.</title>
        <authorList>
            <person name="Hu L."/>
            <person name="Jiang Y."/>
        </authorList>
    </citation>
    <scope>NUCLEOTIDE SEQUENCE</scope>
    <source>
        <strain evidence="4">F4-1</strain>
    </source>
</reference>
<keyword evidence="2" id="KW-0012">Acyltransferase</keyword>
<dbReference type="EMBL" id="JAPDFR010000003">
    <property type="protein sequence ID" value="KAK0388101.1"/>
    <property type="molecule type" value="Genomic_DNA"/>
</dbReference>
<dbReference type="InterPro" id="IPR000182">
    <property type="entry name" value="GNAT_dom"/>
</dbReference>
<dbReference type="Gene3D" id="3.40.630.30">
    <property type="match status" value="1"/>
</dbReference>
<dbReference type="Pfam" id="PF00583">
    <property type="entry name" value="Acetyltransf_1"/>
    <property type="match status" value="1"/>
</dbReference>
<evidence type="ECO:0000313" key="4">
    <source>
        <dbReference type="EMBL" id="KAK0388101.1"/>
    </source>
</evidence>
<proteinExistence type="predicted"/>
<dbReference type="CDD" id="cd04301">
    <property type="entry name" value="NAT_SF"/>
    <property type="match status" value="1"/>
</dbReference>
<dbReference type="SUPFAM" id="SSF55729">
    <property type="entry name" value="Acyl-CoA N-acyltransferases (Nat)"/>
    <property type="match status" value="1"/>
</dbReference>
<evidence type="ECO:0000256" key="2">
    <source>
        <dbReference type="ARBA" id="ARBA00023315"/>
    </source>
</evidence>
<comment type="caution">
    <text evidence="4">The sequence shown here is derived from an EMBL/GenBank/DDBJ whole genome shotgun (WGS) entry which is preliminary data.</text>
</comment>